<evidence type="ECO:0000256" key="2">
    <source>
        <dbReference type="SAM" id="MobiDB-lite"/>
    </source>
</evidence>
<feature type="coiled-coil region" evidence="1">
    <location>
        <begin position="608"/>
        <end position="680"/>
    </location>
</feature>
<feature type="compositionally biased region" description="Polar residues" evidence="2">
    <location>
        <begin position="72"/>
        <end position="102"/>
    </location>
</feature>
<feature type="compositionally biased region" description="Low complexity" evidence="2">
    <location>
        <begin position="135"/>
        <end position="146"/>
    </location>
</feature>
<feature type="compositionally biased region" description="Polar residues" evidence="2">
    <location>
        <begin position="211"/>
        <end position="227"/>
    </location>
</feature>
<feature type="compositionally biased region" description="Gly residues" evidence="2">
    <location>
        <begin position="47"/>
        <end position="57"/>
    </location>
</feature>
<dbReference type="Proteomes" id="UP000673552">
    <property type="component" value="Unassembled WGS sequence"/>
</dbReference>
<evidence type="ECO:0000313" key="3">
    <source>
        <dbReference type="EMBL" id="KAG5472271.1"/>
    </source>
</evidence>
<protein>
    <submittedName>
        <fullName evidence="3">Uncharacterized protein</fullName>
    </submittedName>
</protein>
<reference evidence="4" key="1">
    <citation type="journal article" date="2021" name="Microbiol. Resour. Announc.">
        <title>LGAAP: Leishmaniinae Genome Assembly and Annotation Pipeline.</title>
        <authorList>
            <person name="Almutairi H."/>
            <person name="Urbaniak M.D."/>
            <person name="Bates M.D."/>
            <person name="Jariyapan N."/>
            <person name="Kwakye-Nuako G."/>
            <person name="Thomaz-Soccol V."/>
            <person name="Al-Salem W.S."/>
            <person name="Dillon R.J."/>
            <person name="Bates P.A."/>
            <person name="Gatherer D."/>
        </authorList>
    </citation>
    <scope>NUCLEOTIDE SEQUENCE [LARGE SCALE GENOMIC DNA]</scope>
</reference>
<feature type="region of interest" description="Disordered" evidence="2">
    <location>
        <begin position="28"/>
        <end position="266"/>
    </location>
</feature>
<feature type="compositionally biased region" description="Low complexity" evidence="2">
    <location>
        <begin position="404"/>
        <end position="413"/>
    </location>
</feature>
<dbReference type="GeneID" id="92513715"/>
<accession>A0A836H785</accession>
<sequence>MTMPNASQRAAQQRRIQQLHERLELYNITDSHADPISTTAGDFALPGAGGPQSGSGGKAPASKPSRAAPVFSSPNLRLTSASAPNAFSATSLPPRTTATGVPSFTVGLQRGSGNGRGATAASPGTKKGEGSRTSPAPQQQPQANMPAPAPAPQLARNLTQEFVGSAASPTRASPTKATSRFAAMASGSAASPVAAGRLTASTTCAGPATETAETANSGSVQHSSNAFQYREDAKADRSEYDEYEVEEYTEDDDYEGDDEEPLSGKAALTLEDMLQRLHQACSGASDHATASSPLQQAMAAASRAASASSPLDRDPSSASATQATAAAPCGAPTGSTTNPTGAAHPFLQQAAEVYRQRYLRKAAQEQQHYRSPFDTGHAWSSDEETSMTDTSTSEPTGQLDDASESQSASGASSAEVILKGHVDAATVTATVENGGSSEAARDSLAATTTATRAAVDDASAGNALPSSAVCFDQLEAAYRRLLILQEGAKYVSDRAGPGRFPRPLPRQDNARALAEQRDMVVKRDAEMRAAPPAGASLEDLRQRENAAIEKTLASLREKFDVAMKSLRSVADREALVEGKRTLLKQRELDIAKQREARLIVEREVAVAEQRLIERAEQLRRREEDYNGRLQQHDQQQQVAQEHIGEVEQLSKQVSSWLAILEERDRRLTRKEKRLQQVQADLLKRTEDVTVWKRATQRIKQIPPPPSPPRIS</sequence>
<dbReference type="KEGG" id="lmat:92513715"/>
<dbReference type="AlphaFoldDB" id="A0A836H785"/>
<feature type="region of interest" description="Disordered" evidence="2">
    <location>
        <begin position="281"/>
        <end position="348"/>
    </location>
</feature>
<name>A0A836H785_9TRYP</name>
<organism evidence="3 4">
    <name type="scientific">Leishmania martiniquensis</name>
    <dbReference type="NCBI Taxonomy" id="1580590"/>
    <lineage>
        <taxon>Eukaryota</taxon>
        <taxon>Discoba</taxon>
        <taxon>Euglenozoa</taxon>
        <taxon>Kinetoplastea</taxon>
        <taxon>Metakinetoplastina</taxon>
        <taxon>Trypanosomatida</taxon>
        <taxon>Trypanosomatidae</taxon>
        <taxon>Leishmaniinae</taxon>
        <taxon>Leishmania</taxon>
    </lineage>
</organism>
<feature type="compositionally biased region" description="Low complexity" evidence="2">
    <location>
        <begin position="58"/>
        <end position="69"/>
    </location>
</feature>
<dbReference type="OrthoDB" id="252783at2759"/>
<comment type="caution">
    <text evidence="3">The sequence shown here is derived from an EMBL/GenBank/DDBJ whole genome shotgun (WGS) entry which is preliminary data.</text>
</comment>
<keyword evidence="4" id="KW-1185">Reference proteome</keyword>
<feature type="compositionally biased region" description="Low complexity" evidence="2">
    <location>
        <begin position="387"/>
        <end position="396"/>
    </location>
</feature>
<evidence type="ECO:0000313" key="4">
    <source>
        <dbReference type="Proteomes" id="UP000673552"/>
    </source>
</evidence>
<feature type="region of interest" description="Disordered" evidence="2">
    <location>
        <begin position="365"/>
        <end position="413"/>
    </location>
</feature>
<keyword evidence="1" id="KW-0175">Coiled coil</keyword>
<reference evidence="4" key="2">
    <citation type="journal article" date="2021" name="Sci. Data">
        <title>Chromosome-scale genome sequencing, assembly and annotation of six genomes from subfamily Leishmaniinae.</title>
        <authorList>
            <person name="Almutairi H."/>
            <person name="Urbaniak M.D."/>
            <person name="Bates M.D."/>
            <person name="Jariyapan N."/>
            <person name="Kwakye-Nuako G."/>
            <person name="Thomaz Soccol V."/>
            <person name="Al-Salem W.S."/>
            <person name="Dillon R.J."/>
            <person name="Bates P.A."/>
            <person name="Gatherer D."/>
        </authorList>
    </citation>
    <scope>NUCLEOTIDE SEQUENCE [LARGE SCALE GENOMIC DNA]</scope>
</reference>
<evidence type="ECO:0000256" key="1">
    <source>
        <dbReference type="SAM" id="Coils"/>
    </source>
</evidence>
<feature type="compositionally biased region" description="Acidic residues" evidence="2">
    <location>
        <begin position="241"/>
        <end position="261"/>
    </location>
</feature>
<dbReference type="RefSeq" id="XP_067176571.1">
    <property type="nucleotide sequence ID" value="XM_067321203.1"/>
</dbReference>
<feature type="compositionally biased region" description="Polar residues" evidence="2">
    <location>
        <begin position="156"/>
        <end position="178"/>
    </location>
</feature>
<gene>
    <name evidence="3" type="ORF">LSCM1_03670</name>
</gene>
<feature type="compositionally biased region" description="Basic and acidic residues" evidence="2">
    <location>
        <begin position="229"/>
        <end position="240"/>
    </location>
</feature>
<dbReference type="EMBL" id="JAFEUZ010000030">
    <property type="protein sequence ID" value="KAG5472271.1"/>
    <property type="molecule type" value="Genomic_DNA"/>
</dbReference>
<proteinExistence type="predicted"/>
<feature type="compositionally biased region" description="Low complexity" evidence="2">
    <location>
        <begin position="294"/>
        <end position="337"/>
    </location>
</feature>
<feature type="compositionally biased region" description="Low complexity" evidence="2">
    <location>
        <begin position="179"/>
        <end position="195"/>
    </location>
</feature>